<evidence type="ECO:0000313" key="1">
    <source>
        <dbReference type="EMBL" id="PJO44924.1"/>
    </source>
</evidence>
<evidence type="ECO:0000313" key="2">
    <source>
        <dbReference type="Proteomes" id="UP000232101"/>
    </source>
</evidence>
<accession>A0A2M9QA26</accession>
<sequence>MKEKKNKKLVIGSGLFILLISAAGGGVYFAEQNQPIAAQEVKKDIEQEHPAESYIQSVYTTYSDEIVSTWNDLSNGNLIDLQEAQKHVQEWYLMLDKQGHEYDSLNLPIEKQISIIDEYITVSQEDVSAEQRKRLRILSSQFVEGHESVSEELLKFLKENKANYSIEEDGTINYQFL</sequence>
<dbReference type="EMBL" id="PHQY01000322">
    <property type="protein sequence ID" value="PJO44924.1"/>
    <property type="molecule type" value="Genomic_DNA"/>
</dbReference>
<dbReference type="AlphaFoldDB" id="A0A2M9QA26"/>
<dbReference type="Proteomes" id="UP000232101">
    <property type="component" value="Unassembled WGS sequence"/>
</dbReference>
<gene>
    <name evidence="1" type="ORF">CWD94_04360</name>
</gene>
<proteinExistence type="predicted"/>
<dbReference type="RefSeq" id="WP_100542213.1">
    <property type="nucleotide sequence ID" value="NZ_PHQY01000322.1"/>
</dbReference>
<organism evidence="1 2">
    <name type="scientific">Lysinibacillus xylanilyticus</name>
    <dbReference type="NCBI Taxonomy" id="582475"/>
    <lineage>
        <taxon>Bacteria</taxon>
        <taxon>Bacillati</taxon>
        <taxon>Bacillota</taxon>
        <taxon>Bacilli</taxon>
        <taxon>Bacillales</taxon>
        <taxon>Bacillaceae</taxon>
        <taxon>Lysinibacillus</taxon>
    </lineage>
</organism>
<comment type="caution">
    <text evidence="1">The sequence shown here is derived from an EMBL/GenBank/DDBJ whole genome shotgun (WGS) entry which is preliminary data.</text>
</comment>
<reference evidence="1 2" key="1">
    <citation type="submission" date="2017-11" db="EMBL/GenBank/DDBJ databases">
        <title>Bacterial isolate from king chilli rhizosphere.</title>
        <authorList>
            <person name="Takhelmayum P."/>
            <person name="Sarangthem I."/>
        </authorList>
    </citation>
    <scope>NUCLEOTIDE SEQUENCE [LARGE SCALE GENOMIC DNA]</scope>
    <source>
        <strain evidence="2">t26</strain>
    </source>
</reference>
<protein>
    <submittedName>
        <fullName evidence="1">Uncharacterized protein</fullName>
    </submittedName>
</protein>
<name>A0A2M9QA26_9BACI</name>